<proteinExistence type="inferred from homology"/>
<evidence type="ECO:0000256" key="4">
    <source>
        <dbReference type="ARBA" id="ARBA00022729"/>
    </source>
</evidence>
<sequence>VGRRRKKCLFHSSSLMLRLIYHSVVSTDPAMRGRSAGLCLLLPLTIFSLFIGRVSGFKICSYNVQNFTLSKASDLRMLHTFTRVVSRCDICLLLHVVDPDGKAIKALLSNLSRYNRDRYLSVASKGLGNSPGDMQQYVFIYRAHSVKVTGQYQYTGQPFVRPPFVVRFSSNKTAIPEFILIPLHSDPDQAVQEIDGLYDVFVEVSTQWNNTNVMFLGDFHAGCAYVTRSDRKDIRLYSDSSFSWLIGDREDTTVSDITNCAFDRIVVHGQTFLKAIQPFSGKVFNFGREFKLPQRKVLEMSDHFPIEVTLKSPALLLQATPPLIFLCISVIVQCFL</sequence>
<comment type="similarity">
    <text evidence="2">Belongs to the DNase I family.</text>
</comment>
<dbReference type="GO" id="GO:0003677">
    <property type="term" value="F:DNA binding"/>
    <property type="evidence" value="ECO:0007669"/>
    <property type="project" value="TreeGrafter"/>
</dbReference>
<name>A0A1A8BHI3_NOTKA</name>
<dbReference type="GO" id="GO:0006308">
    <property type="term" value="P:DNA catabolic process"/>
    <property type="evidence" value="ECO:0007669"/>
    <property type="project" value="InterPro"/>
</dbReference>
<evidence type="ECO:0000256" key="1">
    <source>
        <dbReference type="ARBA" id="ARBA00004240"/>
    </source>
</evidence>
<comment type="subcellular location">
    <subcellularLocation>
        <location evidence="1">Endoplasmic reticulum</location>
    </subcellularLocation>
</comment>
<evidence type="ECO:0000259" key="14">
    <source>
        <dbReference type="Pfam" id="PF03372"/>
    </source>
</evidence>
<dbReference type="AlphaFoldDB" id="A0A1A8BHI3"/>
<dbReference type="GO" id="GO:0005783">
    <property type="term" value="C:endoplasmic reticulum"/>
    <property type="evidence" value="ECO:0007669"/>
    <property type="project" value="UniProtKB-SubCell"/>
</dbReference>
<evidence type="ECO:0000256" key="12">
    <source>
        <dbReference type="ARBA" id="ARBA00043073"/>
    </source>
</evidence>
<dbReference type="GO" id="GO:0004530">
    <property type="term" value="F:deoxyribonuclease I activity"/>
    <property type="evidence" value="ECO:0007669"/>
    <property type="project" value="TreeGrafter"/>
</dbReference>
<keyword evidence="5" id="KW-0255">Endonuclease</keyword>
<dbReference type="PIRSF" id="PIRSF000988">
    <property type="entry name" value="DNase_I_euk"/>
    <property type="match status" value="1"/>
</dbReference>
<keyword evidence="7" id="KW-0256">Endoplasmic reticulum</keyword>
<dbReference type="SMART" id="SM00476">
    <property type="entry name" value="DNaseIc"/>
    <property type="match status" value="1"/>
</dbReference>
<evidence type="ECO:0000256" key="10">
    <source>
        <dbReference type="ARBA" id="ARBA00041152"/>
    </source>
</evidence>
<dbReference type="InterPro" id="IPR036691">
    <property type="entry name" value="Endo/exonu/phosph_ase_sf"/>
</dbReference>
<evidence type="ECO:0000256" key="6">
    <source>
        <dbReference type="ARBA" id="ARBA00022801"/>
    </source>
</evidence>
<dbReference type="PANTHER" id="PTHR11371:SF28">
    <property type="entry name" value="DEOXYRIBONUCLEASE-1-LIKE 1"/>
    <property type="match status" value="1"/>
</dbReference>
<organism evidence="15">
    <name type="scientific">Nothobranchius kadleci</name>
    <name type="common">African annual killifish</name>
    <dbReference type="NCBI Taxonomy" id="1051664"/>
    <lineage>
        <taxon>Eukaryota</taxon>
        <taxon>Metazoa</taxon>
        <taxon>Chordata</taxon>
        <taxon>Craniata</taxon>
        <taxon>Vertebrata</taxon>
        <taxon>Euteleostomi</taxon>
        <taxon>Actinopterygii</taxon>
        <taxon>Neopterygii</taxon>
        <taxon>Teleostei</taxon>
        <taxon>Neoteleostei</taxon>
        <taxon>Acanthomorphata</taxon>
        <taxon>Ovalentaria</taxon>
        <taxon>Atherinomorphae</taxon>
        <taxon>Cyprinodontiformes</taxon>
        <taxon>Nothobranchiidae</taxon>
        <taxon>Nothobranchius</taxon>
    </lineage>
</organism>
<evidence type="ECO:0000313" key="15">
    <source>
        <dbReference type="EMBL" id="SBP66111.1"/>
    </source>
</evidence>
<evidence type="ECO:0000256" key="8">
    <source>
        <dbReference type="ARBA" id="ARBA00023157"/>
    </source>
</evidence>
<feature type="non-terminal residue" evidence="15">
    <location>
        <position position="1"/>
    </location>
</feature>
<accession>A0A1A8BHI3</accession>
<evidence type="ECO:0000256" key="13">
    <source>
        <dbReference type="PIRSR" id="PIRSR000988-2"/>
    </source>
</evidence>
<keyword evidence="9" id="KW-0325">Glycoprotein</keyword>
<dbReference type="PRINTS" id="PR00130">
    <property type="entry name" value="DNASEI"/>
</dbReference>
<dbReference type="GO" id="GO:0005634">
    <property type="term" value="C:nucleus"/>
    <property type="evidence" value="ECO:0007669"/>
    <property type="project" value="TreeGrafter"/>
</dbReference>
<dbReference type="InterPro" id="IPR016202">
    <property type="entry name" value="DNase_I"/>
</dbReference>
<evidence type="ECO:0000256" key="2">
    <source>
        <dbReference type="ARBA" id="ARBA00007359"/>
    </source>
</evidence>
<evidence type="ECO:0000256" key="5">
    <source>
        <dbReference type="ARBA" id="ARBA00022759"/>
    </source>
</evidence>
<dbReference type="CDD" id="cd10282">
    <property type="entry name" value="DNase1"/>
    <property type="match status" value="1"/>
</dbReference>
<protein>
    <recommendedName>
        <fullName evidence="10">Deoxyribonuclease-1-like 1</fullName>
    </recommendedName>
    <alternativeName>
        <fullName evidence="12">DNase X</fullName>
    </alternativeName>
    <alternativeName>
        <fullName evidence="11">Deoxyribonuclease I-like 1</fullName>
    </alternativeName>
</protein>
<dbReference type="Gene3D" id="3.60.10.10">
    <property type="entry name" value="Endonuclease/exonuclease/phosphatase"/>
    <property type="match status" value="1"/>
</dbReference>
<evidence type="ECO:0000256" key="9">
    <source>
        <dbReference type="ARBA" id="ARBA00023180"/>
    </source>
</evidence>
<evidence type="ECO:0000256" key="3">
    <source>
        <dbReference type="ARBA" id="ARBA00022722"/>
    </source>
</evidence>
<keyword evidence="3" id="KW-0540">Nuclease</keyword>
<keyword evidence="4" id="KW-0732">Signal</keyword>
<evidence type="ECO:0000256" key="7">
    <source>
        <dbReference type="ARBA" id="ARBA00022824"/>
    </source>
</evidence>
<keyword evidence="8 13" id="KW-1015">Disulfide bond</keyword>
<dbReference type="PANTHER" id="PTHR11371">
    <property type="entry name" value="DEOXYRIBONUCLEASE"/>
    <property type="match status" value="1"/>
</dbReference>
<gene>
    <name evidence="15" type="primary">DNASE1L1</name>
</gene>
<dbReference type="SUPFAM" id="SSF56219">
    <property type="entry name" value="DNase I-like"/>
    <property type="match status" value="1"/>
</dbReference>
<dbReference type="InterPro" id="IPR005135">
    <property type="entry name" value="Endo/exonuclease/phosphatase"/>
</dbReference>
<keyword evidence="6" id="KW-0378">Hydrolase</keyword>
<evidence type="ECO:0000256" key="11">
    <source>
        <dbReference type="ARBA" id="ARBA00042003"/>
    </source>
</evidence>
<dbReference type="Pfam" id="PF03372">
    <property type="entry name" value="Exo_endo_phos"/>
    <property type="match status" value="1"/>
</dbReference>
<reference evidence="15" key="2">
    <citation type="submission" date="2016-06" db="EMBL/GenBank/DDBJ databases">
        <title>The genome of a short-lived fish provides insights into sex chromosome evolution and the genetic control of aging.</title>
        <authorList>
            <person name="Reichwald K."/>
            <person name="Felder M."/>
            <person name="Petzold A."/>
            <person name="Koch P."/>
            <person name="Groth M."/>
            <person name="Platzer M."/>
        </authorList>
    </citation>
    <scope>NUCLEOTIDE SEQUENCE</scope>
    <source>
        <tissue evidence="15">Brain</tissue>
    </source>
</reference>
<feature type="disulfide bond" description="Essential for enzymatic activity" evidence="13">
    <location>
        <begin position="223"/>
        <end position="260"/>
    </location>
</feature>
<reference evidence="15" key="1">
    <citation type="submission" date="2016-05" db="EMBL/GenBank/DDBJ databases">
        <authorList>
            <person name="Lavstsen T."/>
            <person name="Jespersen J.S."/>
        </authorList>
    </citation>
    <scope>NUCLEOTIDE SEQUENCE</scope>
    <source>
        <tissue evidence="15">Brain</tissue>
    </source>
</reference>
<dbReference type="EMBL" id="HADZ01002170">
    <property type="protein sequence ID" value="SBP66111.1"/>
    <property type="molecule type" value="Transcribed_RNA"/>
</dbReference>
<feature type="domain" description="Endonuclease/exonuclease/phosphatase" evidence="14">
    <location>
        <begin position="60"/>
        <end position="303"/>
    </location>
</feature>